<evidence type="ECO:0000313" key="9">
    <source>
        <dbReference type="Proteomes" id="UP000008370"/>
    </source>
</evidence>
<evidence type="ECO:0000313" key="8">
    <source>
        <dbReference type="EMBL" id="EKM57154.1"/>
    </source>
</evidence>
<evidence type="ECO:0000256" key="7">
    <source>
        <dbReference type="SAM" id="MobiDB-lite"/>
    </source>
</evidence>
<dbReference type="GO" id="GO:0005634">
    <property type="term" value="C:nucleus"/>
    <property type="evidence" value="ECO:0007669"/>
    <property type="project" value="TreeGrafter"/>
</dbReference>
<dbReference type="Pfam" id="PF03851">
    <property type="entry name" value="UvdE"/>
    <property type="match status" value="1"/>
</dbReference>
<evidence type="ECO:0000256" key="4">
    <source>
        <dbReference type="ARBA" id="ARBA00022769"/>
    </source>
</evidence>
<evidence type="ECO:0000256" key="5">
    <source>
        <dbReference type="ARBA" id="ARBA00022801"/>
    </source>
</evidence>
<dbReference type="InterPro" id="IPR004601">
    <property type="entry name" value="UvdE"/>
</dbReference>
<keyword evidence="2" id="KW-0255">Endonuclease</keyword>
<dbReference type="AlphaFoldDB" id="K5WDP0"/>
<evidence type="ECO:0000256" key="2">
    <source>
        <dbReference type="ARBA" id="ARBA00022759"/>
    </source>
</evidence>
<dbReference type="SUPFAM" id="SSF51658">
    <property type="entry name" value="Xylose isomerase-like"/>
    <property type="match status" value="1"/>
</dbReference>
<dbReference type="NCBIfam" id="TIGR00629">
    <property type="entry name" value="uvde"/>
    <property type="match status" value="1"/>
</dbReference>
<keyword evidence="4" id="KW-0228">DNA excision</keyword>
<keyword evidence="9" id="KW-1185">Reference proteome</keyword>
<organism evidence="8 9">
    <name type="scientific">Phanerochaete carnosa (strain HHB-10118-sp)</name>
    <name type="common">White-rot fungus</name>
    <name type="synonym">Peniophora carnosa</name>
    <dbReference type="NCBI Taxonomy" id="650164"/>
    <lineage>
        <taxon>Eukaryota</taxon>
        <taxon>Fungi</taxon>
        <taxon>Dikarya</taxon>
        <taxon>Basidiomycota</taxon>
        <taxon>Agaricomycotina</taxon>
        <taxon>Agaricomycetes</taxon>
        <taxon>Polyporales</taxon>
        <taxon>Phanerochaetaceae</taxon>
        <taxon>Phanerochaete</taxon>
    </lineage>
</organism>
<dbReference type="GO" id="GO:0004519">
    <property type="term" value="F:endonuclease activity"/>
    <property type="evidence" value="ECO:0007669"/>
    <property type="project" value="UniProtKB-KW"/>
</dbReference>
<accession>K5WDP0</accession>
<protein>
    <recommendedName>
        <fullName evidence="10">UV-endonuclease UvdE</fullName>
    </recommendedName>
</protein>
<dbReference type="PANTHER" id="PTHR31290:SF5">
    <property type="entry name" value="UV-DAMAGE ENDONUCLEASE"/>
    <property type="match status" value="1"/>
</dbReference>
<dbReference type="GO" id="GO:0043504">
    <property type="term" value="P:mitochondrial DNA repair"/>
    <property type="evidence" value="ECO:0007669"/>
    <property type="project" value="TreeGrafter"/>
</dbReference>
<keyword evidence="5" id="KW-0378">Hydrolase</keyword>
<evidence type="ECO:0008006" key="10">
    <source>
        <dbReference type="Google" id="ProtNLM"/>
    </source>
</evidence>
<keyword evidence="6" id="KW-0234">DNA repair</keyword>
<dbReference type="GO" id="GO:0006289">
    <property type="term" value="P:nucleotide-excision repair"/>
    <property type="evidence" value="ECO:0007669"/>
    <property type="project" value="InterPro"/>
</dbReference>
<evidence type="ECO:0000256" key="6">
    <source>
        <dbReference type="ARBA" id="ARBA00023204"/>
    </source>
</evidence>
<evidence type="ECO:0000256" key="3">
    <source>
        <dbReference type="ARBA" id="ARBA00022763"/>
    </source>
</evidence>
<dbReference type="HOGENOM" id="CLU_017168_2_2_1"/>
<feature type="non-terminal residue" evidence="8">
    <location>
        <position position="343"/>
    </location>
</feature>
<dbReference type="GO" id="GO:0016787">
    <property type="term" value="F:hydrolase activity"/>
    <property type="evidence" value="ECO:0007669"/>
    <property type="project" value="UniProtKB-KW"/>
</dbReference>
<dbReference type="InParanoid" id="K5WDP0"/>
<dbReference type="EMBL" id="JH930471">
    <property type="protein sequence ID" value="EKM57154.1"/>
    <property type="molecule type" value="Genomic_DNA"/>
</dbReference>
<feature type="compositionally biased region" description="Low complexity" evidence="7">
    <location>
        <begin position="280"/>
        <end position="299"/>
    </location>
</feature>
<dbReference type="Proteomes" id="UP000008370">
    <property type="component" value="Unassembled WGS sequence"/>
</dbReference>
<dbReference type="InterPro" id="IPR036237">
    <property type="entry name" value="Xyl_isomerase-like_sf"/>
</dbReference>
<keyword evidence="1" id="KW-0540">Nuclease</keyword>
<dbReference type="Gene3D" id="3.20.20.150">
    <property type="entry name" value="Divalent-metal-dependent TIM barrel enzymes"/>
    <property type="match status" value="1"/>
</dbReference>
<proteinExistence type="predicted"/>
<dbReference type="KEGG" id="pco:PHACADRAFT_55137"/>
<reference evidence="8 9" key="1">
    <citation type="journal article" date="2012" name="BMC Genomics">
        <title>Comparative genomics of the white-rot fungi, Phanerochaete carnosa and P. chrysosporium, to elucidate the genetic basis of the distinct wood types they colonize.</title>
        <authorList>
            <person name="Suzuki H."/>
            <person name="MacDonald J."/>
            <person name="Syed K."/>
            <person name="Salamov A."/>
            <person name="Hori C."/>
            <person name="Aerts A."/>
            <person name="Henrissat B."/>
            <person name="Wiebenga A."/>
            <person name="vanKuyk P.A."/>
            <person name="Barry K."/>
            <person name="Lindquist E."/>
            <person name="LaButti K."/>
            <person name="Lapidus A."/>
            <person name="Lucas S."/>
            <person name="Coutinho P."/>
            <person name="Gong Y."/>
            <person name="Samejima M."/>
            <person name="Mahadevan R."/>
            <person name="Abou-Zaid M."/>
            <person name="de Vries R.P."/>
            <person name="Igarashi K."/>
            <person name="Yadav J.S."/>
            <person name="Grigoriev I.V."/>
            <person name="Master E.R."/>
        </authorList>
    </citation>
    <scope>NUCLEOTIDE SEQUENCE [LARGE SCALE GENOMIC DNA]</scope>
    <source>
        <strain evidence="8 9">HHB-10118-sp</strain>
    </source>
</reference>
<keyword evidence="3" id="KW-0227">DNA damage</keyword>
<dbReference type="OrthoDB" id="541883at2759"/>
<name>K5WDP0_PHACS</name>
<dbReference type="GeneID" id="18920034"/>
<gene>
    <name evidence="8" type="ORF">PHACADRAFT_55137</name>
</gene>
<dbReference type="GO" id="GO:0005739">
    <property type="term" value="C:mitochondrion"/>
    <property type="evidence" value="ECO:0007669"/>
    <property type="project" value="TreeGrafter"/>
</dbReference>
<feature type="region of interest" description="Disordered" evidence="7">
    <location>
        <begin position="277"/>
        <end position="313"/>
    </location>
</feature>
<dbReference type="PANTHER" id="PTHR31290">
    <property type="entry name" value="UV-DAMAGE ENDONUCLEASE"/>
    <property type="match status" value="1"/>
</dbReference>
<dbReference type="GO" id="GO:0009411">
    <property type="term" value="P:response to UV"/>
    <property type="evidence" value="ECO:0007669"/>
    <property type="project" value="InterPro"/>
</dbReference>
<evidence type="ECO:0000256" key="1">
    <source>
        <dbReference type="ARBA" id="ARBA00022722"/>
    </source>
</evidence>
<feature type="non-terminal residue" evidence="8">
    <location>
        <position position="1"/>
    </location>
</feature>
<sequence>ASPPPKPRKRRKKAEPVVYDIPPITSFKTTAFEGRLGYACLNTVLRAQDPPVFCSRTCRLATLQEKGVAHAQALGLRNVRDLAALVAWNEANGIRFMRLSSEMFPFASHAVWGYDLAYARDDLAAVGALARRLGHRLTAHPGQFTQLASLKEAVVAASIRELEYHCQMMRYMGLGRDSVIVLHMGGVYGDKAATIARFRTTYATRLTDEMRARLVLENDEMCYSADDLLPVCDALAIPLVLDYHHNYINPSALALPDLVRRINGTWARKRIRVKQHLSEPRPGLSSSSSSNSSGRAAAAAPPPHPRGGGDLMIEAKDKEQAVLQLYRLYRLCDVRPESLRPER</sequence>
<dbReference type="STRING" id="650164.K5WDP0"/>
<dbReference type="RefSeq" id="XP_007394084.1">
    <property type="nucleotide sequence ID" value="XM_007394022.1"/>
</dbReference>
<dbReference type="FunCoup" id="K5WDP0">
    <property type="interactions" value="363"/>
</dbReference>